<evidence type="ECO:0000313" key="2">
    <source>
        <dbReference type="Proteomes" id="UP001054252"/>
    </source>
</evidence>
<reference evidence="1 2" key="1">
    <citation type="journal article" date="2021" name="Commun. Biol.">
        <title>The genome of Shorea leprosula (Dipterocarpaceae) highlights the ecological relevance of drought in aseasonal tropical rainforests.</title>
        <authorList>
            <person name="Ng K.K.S."/>
            <person name="Kobayashi M.J."/>
            <person name="Fawcett J.A."/>
            <person name="Hatakeyama M."/>
            <person name="Paape T."/>
            <person name="Ng C.H."/>
            <person name="Ang C.C."/>
            <person name="Tnah L.H."/>
            <person name="Lee C.T."/>
            <person name="Nishiyama T."/>
            <person name="Sese J."/>
            <person name="O'Brien M.J."/>
            <person name="Copetti D."/>
            <person name="Mohd Noor M.I."/>
            <person name="Ong R.C."/>
            <person name="Putra M."/>
            <person name="Sireger I.Z."/>
            <person name="Indrioko S."/>
            <person name="Kosugi Y."/>
            <person name="Izuno A."/>
            <person name="Isagi Y."/>
            <person name="Lee S.L."/>
            <person name="Shimizu K.K."/>
        </authorList>
    </citation>
    <scope>NUCLEOTIDE SEQUENCE [LARGE SCALE GENOMIC DNA]</scope>
    <source>
        <strain evidence="1">214</strain>
    </source>
</reference>
<evidence type="ECO:0000313" key="1">
    <source>
        <dbReference type="EMBL" id="GKV17021.1"/>
    </source>
</evidence>
<organism evidence="1 2">
    <name type="scientific">Rubroshorea leprosula</name>
    <dbReference type="NCBI Taxonomy" id="152421"/>
    <lineage>
        <taxon>Eukaryota</taxon>
        <taxon>Viridiplantae</taxon>
        <taxon>Streptophyta</taxon>
        <taxon>Embryophyta</taxon>
        <taxon>Tracheophyta</taxon>
        <taxon>Spermatophyta</taxon>
        <taxon>Magnoliopsida</taxon>
        <taxon>eudicotyledons</taxon>
        <taxon>Gunneridae</taxon>
        <taxon>Pentapetalae</taxon>
        <taxon>rosids</taxon>
        <taxon>malvids</taxon>
        <taxon>Malvales</taxon>
        <taxon>Dipterocarpaceae</taxon>
        <taxon>Rubroshorea</taxon>
    </lineage>
</organism>
<name>A0AAV5K1M8_9ROSI</name>
<proteinExistence type="predicted"/>
<dbReference type="Proteomes" id="UP001054252">
    <property type="component" value="Unassembled WGS sequence"/>
</dbReference>
<gene>
    <name evidence="1" type="ORF">SLEP1_g27579</name>
</gene>
<dbReference type="EMBL" id="BPVZ01000047">
    <property type="protein sequence ID" value="GKV17021.1"/>
    <property type="molecule type" value="Genomic_DNA"/>
</dbReference>
<accession>A0AAV5K1M8</accession>
<keyword evidence="2" id="KW-1185">Reference proteome</keyword>
<comment type="caution">
    <text evidence="1">The sequence shown here is derived from an EMBL/GenBank/DDBJ whole genome shotgun (WGS) entry which is preliminary data.</text>
</comment>
<dbReference type="AlphaFoldDB" id="A0AAV5K1M8"/>
<sequence length="51" mass="5601">MLPLLNWVVVILEKNPTKLASVLAKFGSEVTVHGSVHGTVHEHCSHTRVNN</sequence>
<protein>
    <submittedName>
        <fullName evidence="1">Uncharacterized protein</fullName>
    </submittedName>
</protein>